<evidence type="ECO:0000313" key="4">
    <source>
        <dbReference type="EMBL" id="SVA82712.1"/>
    </source>
</evidence>
<dbReference type="PANTHER" id="PTHR10434">
    <property type="entry name" value="1-ACYL-SN-GLYCEROL-3-PHOSPHATE ACYLTRANSFERASE"/>
    <property type="match status" value="1"/>
</dbReference>
<evidence type="ECO:0000256" key="1">
    <source>
        <dbReference type="ARBA" id="ARBA00022679"/>
    </source>
</evidence>
<protein>
    <recommendedName>
        <fullName evidence="3">Phospholipid/glycerol acyltransferase domain-containing protein</fullName>
    </recommendedName>
</protein>
<dbReference type="InterPro" id="IPR002123">
    <property type="entry name" value="Plipid/glycerol_acylTrfase"/>
</dbReference>
<proteinExistence type="predicted"/>
<dbReference type="Pfam" id="PF01553">
    <property type="entry name" value="Acyltransferase"/>
    <property type="match status" value="1"/>
</dbReference>
<dbReference type="SUPFAM" id="SSF69593">
    <property type="entry name" value="Glycerol-3-phosphate (1)-acyltransferase"/>
    <property type="match status" value="1"/>
</dbReference>
<dbReference type="AlphaFoldDB" id="A0A381Z1E3"/>
<dbReference type="PANTHER" id="PTHR10434:SF66">
    <property type="entry name" value="PHOSPHOLIPID_GLYCEROL ACYLTRANSFERASE DOMAIN-CONTAINING PROTEIN"/>
    <property type="match status" value="1"/>
</dbReference>
<sequence length="191" mass="20767">VIVTGGQWLRIKGNAPLKENGPYLYLFNHQSIFDAFMIVASARHYFTGVGAIEQFSYPVWGFLAKKYGLISIERKKIGSAIGSLAEVEKALNNGVSAMIAPEGTRTLTGNLGPFKKGAFHVAKNTGITIIPVALIGAFEAKNKNDWRVKPGALSTIFGDPITQKEYDDLSVADLRDLVRSRISELINNLGA</sequence>
<dbReference type="CDD" id="cd07989">
    <property type="entry name" value="LPLAT_AGPAT-like"/>
    <property type="match status" value="1"/>
</dbReference>
<dbReference type="GO" id="GO:0003841">
    <property type="term" value="F:1-acylglycerol-3-phosphate O-acyltransferase activity"/>
    <property type="evidence" value="ECO:0007669"/>
    <property type="project" value="TreeGrafter"/>
</dbReference>
<gene>
    <name evidence="4" type="ORF">METZ01_LOCUS135566</name>
</gene>
<dbReference type="EMBL" id="UINC01019525">
    <property type="protein sequence ID" value="SVA82712.1"/>
    <property type="molecule type" value="Genomic_DNA"/>
</dbReference>
<organism evidence="4">
    <name type="scientific">marine metagenome</name>
    <dbReference type="NCBI Taxonomy" id="408172"/>
    <lineage>
        <taxon>unclassified sequences</taxon>
        <taxon>metagenomes</taxon>
        <taxon>ecological metagenomes</taxon>
    </lineage>
</organism>
<name>A0A381Z1E3_9ZZZZ</name>
<accession>A0A381Z1E3</accession>
<keyword evidence="1" id="KW-0808">Transferase</keyword>
<dbReference type="SMART" id="SM00563">
    <property type="entry name" value="PlsC"/>
    <property type="match status" value="1"/>
</dbReference>
<evidence type="ECO:0000256" key="2">
    <source>
        <dbReference type="ARBA" id="ARBA00023315"/>
    </source>
</evidence>
<evidence type="ECO:0000259" key="3">
    <source>
        <dbReference type="SMART" id="SM00563"/>
    </source>
</evidence>
<feature type="non-terminal residue" evidence="4">
    <location>
        <position position="1"/>
    </location>
</feature>
<feature type="domain" description="Phospholipid/glycerol acyltransferase" evidence="3">
    <location>
        <begin position="23"/>
        <end position="137"/>
    </location>
</feature>
<reference evidence="4" key="1">
    <citation type="submission" date="2018-05" db="EMBL/GenBank/DDBJ databases">
        <authorList>
            <person name="Lanie J.A."/>
            <person name="Ng W.-L."/>
            <person name="Kazmierczak K.M."/>
            <person name="Andrzejewski T.M."/>
            <person name="Davidsen T.M."/>
            <person name="Wayne K.J."/>
            <person name="Tettelin H."/>
            <person name="Glass J.I."/>
            <person name="Rusch D."/>
            <person name="Podicherti R."/>
            <person name="Tsui H.-C.T."/>
            <person name="Winkler M.E."/>
        </authorList>
    </citation>
    <scope>NUCLEOTIDE SEQUENCE</scope>
</reference>
<keyword evidence="2" id="KW-0012">Acyltransferase</keyword>
<dbReference type="GO" id="GO:0006654">
    <property type="term" value="P:phosphatidic acid biosynthetic process"/>
    <property type="evidence" value="ECO:0007669"/>
    <property type="project" value="TreeGrafter"/>
</dbReference>